<organism evidence="2">
    <name type="scientific">Zea mays</name>
    <name type="common">Maize</name>
    <dbReference type="NCBI Taxonomy" id="4577"/>
    <lineage>
        <taxon>Eukaryota</taxon>
        <taxon>Viridiplantae</taxon>
        <taxon>Streptophyta</taxon>
        <taxon>Embryophyta</taxon>
        <taxon>Tracheophyta</taxon>
        <taxon>Spermatophyta</taxon>
        <taxon>Magnoliopsida</taxon>
        <taxon>Liliopsida</taxon>
        <taxon>Poales</taxon>
        <taxon>Poaceae</taxon>
        <taxon>PACMAD clade</taxon>
        <taxon>Panicoideae</taxon>
        <taxon>Andropogonodae</taxon>
        <taxon>Andropogoneae</taxon>
        <taxon>Tripsacinae</taxon>
        <taxon>Zea</taxon>
    </lineage>
</organism>
<dbReference type="InParanoid" id="A0A1D6HT53"/>
<proteinExistence type="predicted"/>
<dbReference type="EMBL" id="CM007650">
    <property type="protein sequence ID" value="ONM51568.1"/>
    <property type="molecule type" value="Genomic_DNA"/>
</dbReference>
<reference evidence="2" key="1">
    <citation type="submission" date="2015-12" db="EMBL/GenBank/DDBJ databases">
        <title>Update maize B73 reference genome by single molecule sequencing technologies.</title>
        <authorList>
            <consortium name="Maize Genome Sequencing Project"/>
            <person name="Ware D."/>
        </authorList>
    </citation>
    <scope>NUCLEOTIDE SEQUENCE [LARGE SCALE GENOMIC DNA]</scope>
    <source>
        <tissue evidence="2">Seedling</tissue>
    </source>
</reference>
<sequence length="100" mass="11110">MAMEEQRRPPSSKIAPVSMKASSANATLQGMKNRSHFRRDMKTALQQDVCGQAEEEVVAREERPLSSKAGVREAALPRLPIVSSQCPSLLFDQFHKQEAT</sequence>
<name>A0A1D6HT53_MAIZE</name>
<dbReference type="STRING" id="4577.A0A1D6HT53"/>
<accession>A0A1D6HT53</accession>
<evidence type="ECO:0000313" key="2">
    <source>
        <dbReference type="EMBL" id="ONM51569.1"/>
    </source>
</evidence>
<dbReference type="EMBL" id="CM007650">
    <property type="protein sequence ID" value="ONM51569.1"/>
    <property type="molecule type" value="Genomic_DNA"/>
</dbReference>
<evidence type="ECO:0000256" key="1">
    <source>
        <dbReference type="SAM" id="MobiDB-lite"/>
    </source>
</evidence>
<gene>
    <name evidence="2" type="ORF">ZEAMMB73_Zm00001d018893</name>
</gene>
<feature type="compositionally biased region" description="Polar residues" evidence="1">
    <location>
        <begin position="20"/>
        <end position="32"/>
    </location>
</feature>
<protein>
    <submittedName>
        <fullName evidence="2">Uncharacterized protein</fullName>
    </submittedName>
</protein>
<feature type="region of interest" description="Disordered" evidence="1">
    <location>
        <begin position="1"/>
        <end position="36"/>
    </location>
</feature>
<dbReference type="AlphaFoldDB" id="A0A1D6HT53"/>